<accession>A0AAV7LQU3</accession>
<name>A0AAV7LQU3_PLEWA</name>
<evidence type="ECO:0000256" key="1">
    <source>
        <dbReference type="SAM" id="MobiDB-lite"/>
    </source>
</evidence>
<keyword evidence="3" id="KW-1185">Reference proteome</keyword>
<comment type="caution">
    <text evidence="2">The sequence shown here is derived from an EMBL/GenBank/DDBJ whole genome shotgun (WGS) entry which is preliminary data.</text>
</comment>
<feature type="compositionally biased region" description="Polar residues" evidence="1">
    <location>
        <begin position="92"/>
        <end position="105"/>
    </location>
</feature>
<proteinExistence type="predicted"/>
<evidence type="ECO:0000313" key="2">
    <source>
        <dbReference type="EMBL" id="KAJ1092935.1"/>
    </source>
</evidence>
<protein>
    <submittedName>
        <fullName evidence="2">Uncharacterized protein</fullName>
    </submittedName>
</protein>
<feature type="region of interest" description="Disordered" evidence="1">
    <location>
        <begin position="30"/>
        <end position="107"/>
    </location>
</feature>
<gene>
    <name evidence="2" type="ORF">NDU88_006045</name>
</gene>
<dbReference type="AlphaFoldDB" id="A0AAV7LQU3"/>
<reference evidence="2" key="1">
    <citation type="journal article" date="2022" name="bioRxiv">
        <title>Sequencing and chromosome-scale assembly of the giantPleurodeles waltlgenome.</title>
        <authorList>
            <person name="Brown T."/>
            <person name="Elewa A."/>
            <person name="Iarovenko S."/>
            <person name="Subramanian E."/>
            <person name="Araus A.J."/>
            <person name="Petzold A."/>
            <person name="Susuki M."/>
            <person name="Suzuki K.-i.T."/>
            <person name="Hayashi T."/>
            <person name="Toyoda A."/>
            <person name="Oliveira C."/>
            <person name="Osipova E."/>
            <person name="Leigh N.D."/>
            <person name="Simon A."/>
            <person name="Yun M.H."/>
        </authorList>
    </citation>
    <scope>NUCLEOTIDE SEQUENCE</scope>
    <source>
        <strain evidence="2">20211129_DDA</strain>
        <tissue evidence="2">Liver</tissue>
    </source>
</reference>
<dbReference type="EMBL" id="JANPWB010000015">
    <property type="protein sequence ID" value="KAJ1092935.1"/>
    <property type="molecule type" value="Genomic_DNA"/>
</dbReference>
<organism evidence="2 3">
    <name type="scientific">Pleurodeles waltl</name>
    <name type="common">Iberian ribbed newt</name>
    <dbReference type="NCBI Taxonomy" id="8319"/>
    <lineage>
        <taxon>Eukaryota</taxon>
        <taxon>Metazoa</taxon>
        <taxon>Chordata</taxon>
        <taxon>Craniata</taxon>
        <taxon>Vertebrata</taxon>
        <taxon>Euteleostomi</taxon>
        <taxon>Amphibia</taxon>
        <taxon>Batrachia</taxon>
        <taxon>Caudata</taxon>
        <taxon>Salamandroidea</taxon>
        <taxon>Salamandridae</taxon>
        <taxon>Pleurodelinae</taxon>
        <taxon>Pleurodeles</taxon>
    </lineage>
</organism>
<dbReference type="Proteomes" id="UP001066276">
    <property type="component" value="Chromosome 11"/>
</dbReference>
<evidence type="ECO:0000313" key="3">
    <source>
        <dbReference type="Proteomes" id="UP001066276"/>
    </source>
</evidence>
<sequence length="153" mass="16872">MKQQLVRALIRRRCLFALRRWLRGRRLGRASGDRHLHKSVNRGDCNQQLSLQIPRRLPPPSSDAESEPTNERVTRHQGGGGTAQLIPGEKTLPTTESGDASQAKSSGILESWTPVIKALSGNEPQTQSTANTCMESLARACEYQQLATREISG</sequence>